<evidence type="ECO:0000259" key="9">
    <source>
        <dbReference type="Pfam" id="PF06750"/>
    </source>
</evidence>
<dbReference type="EMBL" id="NVSR01000154">
    <property type="protein sequence ID" value="PCI22852.1"/>
    <property type="molecule type" value="Genomic_DNA"/>
</dbReference>
<feature type="transmembrane region" description="Helical" evidence="7">
    <location>
        <begin position="121"/>
        <end position="139"/>
    </location>
</feature>
<feature type="domain" description="Prepilin type IV endopeptidase peptidase" evidence="8">
    <location>
        <begin position="104"/>
        <end position="208"/>
    </location>
</feature>
<feature type="transmembrane region" description="Helical" evidence="7">
    <location>
        <begin position="228"/>
        <end position="248"/>
    </location>
</feature>
<evidence type="ECO:0000313" key="10">
    <source>
        <dbReference type="EMBL" id="PCI22852.1"/>
    </source>
</evidence>
<evidence type="ECO:0000259" key="8">
    <source>
        <dbReference type="Pfam" id="PF01478"/>
    </source>
</evidence>
<organism evidence="10 11">
    <name type="scientific">SAR324 cluster bacterium</name>
    <dbReference type="NCBI Taxonomy" id="2024889"/>
    <lineage>
        <taxon>Bacteria</taxon>
        <taxon>Deltaproteobacteria</taxon>
        <taxon>SAR324 cluster</taxon>
    </lineage>
</organism>
<feature type="transmembrane region" description="Helical" evidence="7">
    <location>
        <begin position="6"/>
        <end position="26"/>
    </location>
</feature>
<gene>
    <name evidence="10" type="ORF">COB67_13210</name>
</gene>
<reference evidence="11" key="1">
    <citation type="submission" date="2017-08" db="EMBL/GenBank/DDBJ databases">
        <title>A dynamic microbial community with high functional redundancy inhabits the cold, oxic subseafloor aquifer.</title>
        <authorList>
            <person name="Tully B.J."/>
            <person name="Wheat C.G."/>
            <person name="Glazer B.T."/>
            <person name="Huber J.A."/>
        </authorList>
    </citation>
    <scope>NUCLEOTIDE SEQUENCE [LARGE SCALE GENOMIC DNA]</scope>
</reference>
<evidence type="ECO:0000256" key="3">
    <source>
        <dbReference type="ARBA" id="ARBA00022475"/>
    </source>
</evidence>
<dbReference type="InterPro" id="IPR010627">
    <property type="entry name" value="Prepilin_pept_A24_N"/>
</dbReference>
<dbReference type="PANTHER" id="PTHR30487">
    <property type="entry name" value="TYPE 4 PREPILIN-LIKE PROTEINS LEADER PEPTIDE-PROCESSING ENZYME"/>
    <property type="match status" value="1"/>
</dbReference>
<feature type="domain" description="Prepilin peptidase A24 N-terminal" evidence="9">
    <location>
        <begin position="10"/>
        <end position="90"/>
    </location>
</feature>
<accession>A0A2A4SNP4</accession>
<keyword evidence="5 7" id="KW-1133">Transmembrane helix</keyword>
<dbReference type="Pfam" id="PF01478">
    <property type="entry name" value="Peptidase_A24"/>
    <property type="match status" value="1"/>
</dbReference>
<dbReference type="Pfam" id="PF06750">
    <property type="entry name" value="A24_N_bact"/>
    <property type="match status" value="1"/>
</dbReference>
<evidence type="ECO:0000256" key="7">
    <source>
        <dbReference type="SAM" id="Phobius"/>
    </source>
</evidence>
<proteinExistence type="inferred from homology"/>
<evidence type="ECO:0000256" key="2">
    <source>
        <dbReference type="ARBA" id="ARBA00005801"/>
    </source>
</evidence>
<dbReference type="GO" id="GO:0005886">
    <property type="term" value="C:plasma membrane"/>
    <property type="evidence" value="ECO:0007669"/>
    <property type="project" value="UniProtKB-SubCell"/>
</dbReference>
<keyword evidence="6 7" id="KW-0472">Membrane</keyword>
<comment type="similarity">
    <text evidence="2">Belongs to the peptidase A24 family.</text>
</comment>
<evidence type="ECO:0000256" key="6">
    <source>
        <dbReference type="ARBA" id="ARBA00023136"/>
    </source>
</evidence>
<keyword evidence="3" id="KW-1003">Cell membrane</keyword>
<sequence length="254" mass="28817">MIVLSLYVVLLGLLLGSFIYTMALRLEKHESVWSRSHCDNCLKSLGILQLVPLFGYGFHQGKCPHCAGPVSLSYPVMEIVNTALVWMIFQKTGWSWEFIHSLLIFETLFLIAILDFRTYLIFPQPVLFGLLVQIIWLFLGKQTDVLPYWIGLCVGAGIFHWVSYLYQSLRKRVGLGAGDATLLGLIGFFFGWNFLLPTIFWSALLGIVGGTLLLLLGKKSFHQEIAFGPWIVLASFLIWYFPGIFYSLPTTSFF</sequence>
<dbReference type="Gene3D" id="1.20.120.1220">
    <property type="match status" value="1"/>
</dbReference>
<evidence type="ECO:0000313" key="11">
    <source>
        <dbReference type="Proteomes" id="UP000218113"/>
    </source>
</evidence>
<evidence type="ECO:0000256" key="1">
    <source>
        <dbReference type="ARBA" id="ARBA00004651"/>
    </source>
</evidence>
<protein>
    <recommendedName>
        <fullName evidence="12">Prepilin peptidase</fullName>
    </recommendedName>
</protein>
<dbReference type="GO" id="GO:0006465">
    <property type="term" value="P:signal peptide processing"/>
    <property type="evidence" value="ECO:0007669"/>
    <property type="project" value="TreeGrafter"/>
</dbReference>
<feature type="transmembrane region" description="Helical" evidence="7">
    <location>
        <begin position="173"/>
        <end position="192"/>
    </location>
</feature>
<feature type="transmembrane region" description="Helical" evidence="7">
    <location>
        <begin position="145"/>
        <end position="166"/>
    </location>
</feature>
<comment type="subcellular location">
    <subcellularLocation>
        <location evidence="1">Cell membrane</location>
        <topology evidence="1">Multi-pass membrane protein</topology>
    </subcellularLocation>
</comment>
<dbReference type="PANTHER" id="PTHR30487:SF0">
    <property type="entry name" value="PREPILIN LEADER PEPTIDASE_N-METHYLTRANSFERASE-RELATED"/>
    <property type="match status" value="1"/>
</dbReference>
<keyword evidence="4 7" id="KW-0812">Transmembrane</keyword>
<dbReference type="InterPro" id="IPR000045">
    <property type="entry name" value="Prepilin_IV_endopep_pep"/>
</dbReference>
<feature type="transmembrane region" description="Helical" evidence="7">
    <location>
        <begin position="95"/>
        <end position="114"/>
    </location>
</feature>
<evidence type="ECO:0000256" key="5">
    <source>
        <dbReference type="ARBA" id="ARBA00022989"/>
    </source>
</evidence>
<dbReference type="GO" id="GO:0004190">
    <property type="term" value="F:aspartic-type endopeptidase activity"/>
    <property type="evidence" value="ECO:0007669"/>
    <property type="project" value="InterPro"/>
</dbReference>
<comment type="caution">
    <text evidence="10">The sequence shown here is derived from an EMBL/GenBank/DDBJ whole genome shotgun (WGS) entry which is preliminary data.</text>
</comment>
<evidence type="ECO:0000256" key="4">
    <source>
        <dbReference type="ARBA" id="ARBA00022692"/>
    </source>
</evidence>
<dbReference type="AlphaFoldDB" id="A0A2A4SNP4"/>
<dbReference type="InterPro" id="IPR050882">
    <property type="entry name" value="Prepilin_peptidase/N-MTase"/>
</dbReference>
<dbReference type="Proteomes" id="UP000218113">
    <property type="component" value="Unassembled WGS sequence"/>
</dbReference>
<name>A0A2A4SNP4_9DELT</name>
<evidence type="ECO:0008006" key="12">
    <source>
        <dbReference type="Google" id="ProtNLM"/>
    </source>
</evidence>
<feature type="transmembrane region" description="Helical" evidence="7">
    <location>
        <begin position="198"/>
        <end position="216"/>
    </location>
</feature>